<evidence type="ECO:0000256" key="2">
    <source>
        <dbReference type="PROSITE-ProRule" id="PRU00708"/>
    </source>
</evidence>
<feature type="repeat" description="PPR" evidence="2">
    <location>
        <begin position="150"/>
        <end position="184"/>
    </location>
</feature>
<dbReference type="FunFam" id="1.25.40.10:FF:000158">
    <property type="entry name" value="pentatricopeptide repeat-containing protein At2g33680"/>
    <property type="match status" value="1"/>
</dbReference>
<dbReference type="GO" id="GO:0048731">
    <property type="term" value="P:system development"/>
    <property type="evidence" value="ECO:0007669"/>
    <property type="project" value="UniProtKB-ARBA"/>
</dbReference>
<protein>
    <recommendedName>
        <fullName evidence="5">Pentatricopeptide repeat-containing protein</fullName>
    </recommendedName>
</protein>
<dbReference type="PANTHER" id="PTHR24015">
    <property type="entry name" value="OS07G0578800 PROTEIN-RELATED"/>
    <property type="match status" value="1"/>
</dbReference>
<dbReference type="FunFam" id="1.25.40.10:FF:000031">
    <property type="entry name" value="Pentatricopeptide repeat-containing protein mitochondrial"/>
    <property type="match status" value="1"/>
</dbReference>
<keyword evidence="4" id="KW-1185">Reference proteome</keyword>
<accession>A0A9D4Z6V9</accession>
<dbReference type="InterPro" id="IPR011990">
    <property type="entry name" value="TPR-like_helical_dom_sf"/>
</dbReference>
<gene>
    <name evidence="3" type="ORF">GOP47_0021359</name>
</gene>
<evidence type="ECO:0000313" key="3">
    <source>
        <dbReference type="EMBL" id="KAI5062812.1"/>
    </source>
</evidence>
<dbReference type="GO" id="GO:0009451">
    <property type="term" value="P:RNA modification"/>
    <property type="evidence" value="ECO:0007669"/>
    <property type="project" value="InterPro"/>
</dbReference>
<evidence type="ECO:0000256" key="1">
    <source>
        <dbReference type="ARBA" id="ARBA00022737"/>
    </source>
</evidence>
<feature type="repeat" description="PPR" evidence="2">
    <location>
        <begin position="251"/>
        <end position="285"/>
    </location>
</feature>
<comment type="caution">
    <text evidence="3">The sequence shown here is derived from an EMBL/GenBank/DDBJ whole genome shotgun (WGS) entry which is preliminary data.</text>
</comment>
<dbReference type="FunFam" id="1.25.40.10:FF:000073">
    <property type="entry name" value="Pentatricopeptide repeat-containing protein chloroplastic"/>
    <property type="match status" value="1"/>
</dbReference>
<dbReference type="InterPro" id="IPR046960">
    <property type="entry name" value="PPR_At4g14850-like_plant"/>
</dbReference>
<dbReference type="Pfam" id="PF01535">
    <property type="entry name" value="PPR"/>
    <property type="match status" value="5"/>
</dbReference>
<sequence length="914" mass="101570">MHEASCWLARIDRRFCRRFHDVNDDLRAVLNCHHQELHGCSSEGSQQEKREVIPCFADNPIMHDALQLSTSMEASLPCTCTETSISSLASLLRMCGDNGCITKGRQAHALLIEDGLEQHQDFQNPLFQLYAKCRAMEDAKDLFARMHCLSVVSWNVMISSYWHEGCEESAVQLFNRMQLQGLVPTKVTYICMLSGCASDEVLFTCKLMHARVSTSQFQSSTALHTALFNMYGRCGSIEFARRTFNNIEDRDVIAWNAMILVYHELELYEECYALFIQMQMEGFFPNKVTLVTMLDACTHLGASFEGRLMHRYAIDTGLLCEVSVATAVITMCGKGRSLEEAVSLFQSLYERDSILWNAMIALYSFHGRCRDALQMLGQMLLEGFVATRVTFASILNVCASRAAVFAGKRIHACIVHSEMEMDFDVANAIVNMYGKFCSTEYALCTFQQMPERDVTTWSAMISAFAEAGQRENAFQAFQEMQDRGLTPNEVTIVNVLRAFEAEADLNELRAIHGYILSHGFNEDMMVGTALVSLYGKCGDLNGARIVFDGLPKHDILSWTAMISSNVLNGEGREALLLFNRMKKEGVVPDRVAVANILAACSEIGNPSECDQMHAFIQLWRIELDEVVGSALVSMYGRNGRLLLSETLFNDLPKQQAATWNAMMVMYLQHGLFKKALKLFYEMCCNEVIPDKDSFVNSLTACANETSLINGEKVHALICNSALALNDVVAAALVNMYGKCGCPDIAKDVFDQMQSHGLILWNAMVGVHAQHGESMKALQTIYDMCSQSCVPDTITSISALNACSHTGLVNEGLHFVASMEHAYSISPAIDHYVCVTDMLGRLGRLREAELLINCMPFQPKAVSYMSLLGACQSLANMHQGERAAKCMSELASENAGPYVSLSNICVLQTNEAMGL</sequence>
<evidence type="ECO:0008006" key="5">
    <source>
        <dbReference type="Google" id="ProtNLM"/>
    </source>
</evidence>
<dbReference type="Gene3D" id="1.25.40.10">
    <property type="entry name" value="Tetratricopeptide repeat domain"/>
    <property type="match status" value="6"/>
</dbReference>
<dbReference type="NCBIfam" id="TIGR00756">
    <property type="entry name" value="PPR"/>
    <property type="match status" value="6"/>
</dbReference>
<dbReference type="InterPro" id="IPR002885">
    <property type="entry name" value="PPR_rpt"/>
</dbReference>
<dbReference type="GO" id="GO:0003723">
    <property type="term" value="F:RNA binding"/>
    <property type="evidence" value="ECO:0007669"/>
    <property type="project" value="InterPro"/>
</dbReference>
<feature type="repeat" description="PPR" evidence="2">
    <location>
        <begin position="554"/>
        <end position="588"/>
    </location>
</feature>
<keyword evidence="1" id="KW-0677">Repeat</keyword>
<name>A0A9D4Z6V9_ADICA</name>
<reference evidence="3" key="1">
    <citation type="submission" date="2021-01" db="EMBL/GenBank/DDBJ databases">
        <title>Adiantum capillus-veneris genome.</title>
        <authorList>
            <person name="Fang Y."/>
            <person name="Liao Q."/>
        </authorList>
    </citation>
    <scope>NUCLEOTIDE SEQUENCE</scope>
    <source>
        <strain evidence="3">H3</strain>
        <tissue evidence="3">Leaf</tissue>
    </source>
</reference>
<feature type="repeat" description="PPR" evidence="2">
    <location>
        <begin position="352"/>
        <end position="386"/>
    </location>
</feature>
<feature type="repeat" description="PPR" evidence="2">
    <location>
        <begin position="453"/>
        <end position="487"/>
    </location>
</feature>
<dbReference type="PANTHER" id="PTHR24015:SF548">
    <property type="entry name" value="OS08G0340900 PROTEIN"/>
    <property type="match status" value="1"/>
</dbReference>
<dbReference type="OrthoDB" id="1899856at2759"/>
<dbReference type="Proteomes" id="UP000886520">
    <property type="component" value="Chromosome 21"/>
</dbReference>
<evidence type="ECO:0000313" key="4">
    <source>
        <dbReference type="Proteomes" id="UP000886520"/>
    </source>
</evidence>
<dbReference type="Pfam" id="PF13041">
    <property type="entry name" value="PPR_2"/>
    <property type="match status" value="4"/>
</dbReference>
<feature type="repeat" description="PPR" evidence="2">
    <location>
        <begin position="655"/>
        <end position="689"/>
    </location>
</feature>
<dbReference type="EMBL" id="JABFUD020000021">
    <property type="protein sequence ID" value="KAI5062812.1"/>
    <property type="molecule type" value="Genomic_DNA"/>
</dbReference>
<proteinExistence type="predicted"/>
<dbReference type="AlphaFoldDB" id="A0A9D4Z6V9"/>
<organism evidence="3 4">
    <name type="scientific">Adiantum capillus-veneris</name>
    <name type="common">Maidenhair fern</name>
    <dbReference type="NCBI Taxonomy" id="13818"/>
    <lineage>
        <taxon>Eukaryota</taxon>
        <taxon>Viridiplantae</taxon>
        <taxon>Streptophyta</taxon>
        <taxon>Embryophyta</taxon>
        <taxon>Tracheophyta</taxon>
        <taxon>Polypodiopsida</taxon>
        <taxon>Polypodiidae</taxon>
        <taxon>Polypodiales</taxon>
        <taxon>Pteridineae</taxon>
        <taxon>Pteridaceae</taxon>
        <taxon>Vittarioideae</taxon>
        <taxon>Adiantum</taxon>
    </lineage>
</organism>
<dbReference type="PROSITE" id="PS51375">
    <property type="entry name" value="PPR"/>
    <property type="match status" value="7"/>
</dbReference>
<feature type="repeat" description="PPR" evidence="2">
    <location>
        <begin position="725"/>
        <end position="759"/>
    </location>
</feature>